<keyword evidence="1" id="KW-0472">Membrane</keyword>
<feature type="transmembrane region" description="Helical" evidence="1">
    <location>
        <begin position="46"/>
        <end position="67"/>
    </location>
</feature>
<dbReference type="Proteomes" id="UP000244197">
    <property type="component" value="Unassembled WGS sequence"/>
</dbReference>
<accession>A0A2T5EX61</accession>
<proteinExistence type="predicted"/>
<organism evidence="2 3">
    <name type="scientific">Vibrio splendidus</name>
    <dbReference type="NCBI Taxonomy" id="29497"/>
    <lineage>
        <taxon>Bacteria</taxon>
        <taxon>Pseudomonadati</taxon>
        <taxon>Pseudomonadota</taxon>
        <taxon>Gammaproteobacteria</taxon>
        <taxon>Vibrionales</taxon>
        <taxon>Vibrionaceae</taxon>
        <taxon>Vibrio</taxon>
    </lineage>
</organism>
<evidence type="ECO:0000313" key="3">
    <source>
        <dbReference type="Proteomes" id="UP000244197"/>
    </source>
</evidence>
<feature type="transmembrane region" description="Helical" evidence="1">
    <location>
        <begin position="107"/>
        <end position="125"/>
    </location>
</feature>
<keyword evidence="1" id="KW-1133">Transmembrane helix</keyword>
<comment type="caution">
    <text evidence="2">The sequence shown here is derived from an EMBL/GenBank/DDBJ whole genome shotgun (WGS) entry which is preliminary data.</text>
</comment>
<reference evidence="2 3" key="1">
    <citation type="submission" date="2017-11" db="EMBL/GenBank/DDBJ databases">
        <title>Population delineation of vibrios coincides with oyster pathogenicity.</title>
        <authorList>
            <person name="Bruto M."/>
            <person name="Labreuche Y."/>
            <person name="James A."/>
            <person name="Piel D."/>
            <person name="Chenivesse S."/>
            <person name="Petton B."/>
            <person name="Polz M.F."/>
            <person name="Le Roux F."/>
        </authorList>
    </citation>
    <scope>NUCLEOTIDE SEQUENCE [LARGE SCALE GENOMIC DNA]</scope>
    <source>
        <strain evidence="2 3">FF_144</strain>
    </source>
</reference>
<dbReference type="EMBL" id="PIFK01000014">
    <property type="protein sequence ID" value="PTP36615.1"/>
    <property type="molecule type" value="Genomic_DNA"/>
</dbReference>
<feature type="transmembrane region" description="Helical" evidence="1">
    <location>
        <begin position="79"/>
        <end position="101"/>
    </location>
</feature>
<sequence length="127" mass="14321">MNIWIFSSGLLALFTTLVHVFAGQIDPVRPFLKSKLDEIPKATLLACWHIVSVTLFVSSLMLLYVGWYGIDSLYFLIQLLGFLYILYASVFVAVGLYFFGAKVFVKLPQWILLLPIGFLANYGAIHV</sequence>
<evidence type="ECO:0000256" key="1">
    <source>
        <dbReference type="SAM" id="Phobius"/>
    </source>
</evidence>
<gene>
    <name evidence="2" type="ORF">CWO07_08500</name>
</gene>
<protein>
    <recommendedName>
        <fullName evidence="4">DUF3325 domain-containing protein</fullName>
    </recommendedName>
</protein>
<keyword evidence="1" id="KW-0812">Transmembrane</keyword>
<dbReference type="RefSeq" id="WP_108187563.1">
    <property type="nucleotide sequence ID" value="NZ_PIFK01000014.1"/>
</dbReference>
<evidence type="ECO:0000313" key="2">
    <source>
        <dbReference type="EMBL" id="PTP36615.1"/>
    </source>
</evidence>
<name>A0A2T5EX61_VIBSP</name>
<dbReference type="AlphaFoldDB" id="A0A2T5EX61"/>
<evidence type="ECO:0008006" key="4">
    <source>
        <dbReference type="Google" id="ProtNLM"/>
    </source>
</evidence>